<comment type="caution">
    <text evidence="3">The sequence shown here is derived from an EMBL/GenBank/DDBJ whole genome shotgun (WGS) entry which is preliminary data.</text>
</comment>
<dbReference type="InterPro" id="IPR013087">
    <property type="entry name" value="Znf_C2H2_type"/>
</dbReference>
<name>A0AAV2S0S6_MEGNR</name>
<keyword evidence="4" id="KW-1185">Reference proteome</keyword>
<dbReference type="Proteomes" id="UP001497623">
    <property type="component" value="Unassembled WGS sequence"/>
</dbReference>
<evidence type="ECO:0000313" key="4">
    <source>
        <dbReference type="Proteomes" id="UP001497623"/>
    </source>
</evidence>
<dbReference type="InterPro" id="IPR036236">
    <property type="entry name" value="Znf_C2H2_sf"/>
</dbReference>
<sequence>MDYIRKNYIEDDYEDSYYDDYRGEGSSRYDDDDYHRNIPEAPKTKKDAENVIQEAKTDKKFWNYNEIDNSKKLQGAINILFNCKAGNDYKVEFNDNQTGTRLIINCYTCNKILSSIDPFISHEQGKAHRKAQTAVLQPKDPNLSVPLKERKLNEPRNIFAEDSLEEMIDETDKTAIGVHFAYKEVIDEETLYTCTLCEKERPVKRIKKEVMFKHLTNEFHIRKYLMVKFGYAKKGTGAMEYEAKQMEEFEG</sequence>
<evidence type="ECO:0000259" key="2">
    <source>
        <dbReference type="PROSITE" id="PS00028"/>
    </source>
</evidence>
<evidence type="ECO:0000256" key="1">
    <source>
        <dbReference type="SAM" id="MobiDB-lite"/>
    </source>
</evidence>
<dbReference type="SUPFAM" id="SSF57667">
    <property type="entry name" value="beta-beta-alpha zinc fingers"/>
    <property type="match status" value="1"/>
</dbReference>
<gene>
    <name evidence="3" type="ORF">MNOR_LOCUS30461</name>
</gene>
<feature type="domain" description="C2H2-type" evidence="2">
    <location>
        <begin position="106"/>
        <end position="128"/>
    </location>
</feature>
<protein>
    <recommendedName>
        <fullName evidence="2">C2H2-type domain-containing protein</fullName>
    </recommendedName>
</protein>
<dbReference type="EMBL" id="CAXKWB010037282">
    <property type="protein sequence ID" value="CAL4149529.1"/>
    <property type="molecule type" value="Genomic_DNA"/>
</dbReference>
<evidence type="ECO:0000313" key="3">
    <source>
        <dbReference type="EMBL" id="CAL4149529.1"/>
    </source>
</evidence>
<reference evidence="3 4" key="1">
    <citation type="submission" date="2024-05" db="EMBL/GenBank/DDBJ databases">
        <authorList>
            <person name="Wallberg A."/>
        </authorList>
    </citation>
    <scope>NUCLEOTIDE SEQUENCE [LARGE SCALE GENOMIC DNA]</scope>
</reference>
<proteinExistence type="predicted"/>
<dbReference type="PROSITE" id="PS00028">
    <property type="entry name" value="ZINC_FINGER_C2H2_1"/>
    <property type="match status" value="1"/>
</dbReference>
<organism evidence="3 4">
    <name type="scientific">Meganyctiphanes norvegica</name>
    <name type="common">Northern krill</name>
    <name type="synonym">Thysanopoda norvegica</name>
    <dbReference type="NCBI Taxonomy" id="48144"/>
    <lineage>
        <taxon>Eukaryota</taxon>
        <taxon>Metazoa</taxon>
        <taxon>Ecdysozoa</taxon>
        <taxon>Arthropoda</taxon>
        <taxon>Crustacea</taxon>
        <taxon>Multicrustacea</taxon>
        <taxon>Malacostraca</taxon>
        <taxon>Eumalacostraca</taxon>
        <taxon>Eucarida</taxon>
        <taxon>Euphausiacea</taxon>
        <taxon>Euphausiidae</taxon>
        <taxon>Meganyctiphanes</taxon>
    </lineage>
</organism>
<feature type="region of interest" description="Disordered" evidence="1">
    <location>
        <begin position="21"/>
        <end position="46"/>
    </location>
</feature>
<dbReference type="AlphaFoldDB" id="A0AAV2S0S6"/>
<accession>A0AAV2S0S6</accession>